<evidence type="ECO:0000313" key="1">
    <source>
        <dbReference type="EMBL" id="CPT12298.1"/>
    </source>
</evidence>
<dbReference type="EMBL" id="CSUW01000002">
    <property type="protein sequence ID" value="CPT12298.1"/>
    <property type="molecule type" value="Genomic_DNA"/>
</dbReference>
<accession>A0AB33T6F4</accession>
<evidence type="ECO:0000313" key="2">
    <source>
        <dbReference type="Proteomes" id="UP000038487"/>
    </source>
</evidence>
<organism evidence="1 2">
    <name type="scientific">Mycobacteroides abscessus</name>
    <dbReference type="NCBI Taxonomy" id="36809"/>
    <lineage>
        <taxon>Bacteria</taxon>
        <taxon>Bacillati</taxon>
        <taxon>Actinomycetota</taxon>
        <taxon>Actinomycetes</taxon>
        <taxon>Mycobacteriales</taxon>
        <taxon>Mycobacteriaceae</taxon>
        <taxon>Mycobacteroides</taxon>
    </lineage>
</organism>
<gene>
    <name evidence="1" type="ORF">ERS075527_01175</name>
</gene>
<comment type="caution">
    <text evidence="1">The sequence shown here is derived from an EMBL/GenBank/DDBJ whole genome shotgun (WGS) entry which is preliminary data.</text>
</comment>
<dbReference type="Proteomes" id="UP000038487">
    <property type="component" value="Unassembled WGS sequence"/>
</dbReference>
<dbReference type="AlphaFoldDB" id="A0AB33T6F4"/>
<proteinExistence type="predicted"/>
<name>A0AB33T6F4_9MYCO</name>
<protein>
    <submittedName>
        <fullName evidence="1">Uncharacterized protein</fullName>
    </submittedName>
</protein>
<reference evidence="1 2" key="1">
    <citation type="submission" date="2015-03" db="EMBL/GenBank/DDBJ databases">
        <authorList>
            <consortium name="Pathogen Informatics"/>
            <person name="Murphy D."/>
        </authorList>
    </citation>
    <scope>NUCLEOTIDE SEQUENCE [LARGE SCALE GENOMIC DNA]</scope>
    <source>
        <strain evidence="1 2">PAP036</strain>
    </source>
</reference>
<sequence>MTMCSPACDFQCCEPIVTEDLEHCKTGWGSQYYEAQQREVTRTRRLAWERYMAENDPPEDGKHCE</sequence>